<feature type="compositionally biased region" description="Polar residues" evidence="1">
    <location>
        <begin position="248"/>
        <end position="258"/>
    </location>
</feature>
<gene>
    <name evidence="2" type="ORF">PYX00_009498</name>
</gene>
<feature type="compositionally biased region" description="Basic and acidic residues" evidence="1">
    <location>
        <begin position="205"/>
        <end position="223"/>
    </location>
</feature>
<name>A0AAW2HB62_9NEOP</name>
<feature type="region of interest" description="Disordered" evidence="1">
    <location>
        <begin position="235"/>
        <end position="275"/>
    </location>
</feature>
<dbReference type="AlphaFoldDB" id="A0AAW2HB62"/>
<evidence type="ECO:0000313" key="2">
    <source>
        <dbReference type="EMBL" id="KAL0267149.1"/>
    </source>
</evidence>
<feature type="compositionally biased region" description="Basic and acidic residues" evidence="1">
    <location>
        <begin position="237"/>
        <end position="246"/>
    </location>
</feature>
<evidence type="ECO:0000256" key="1">
    <source>
        <dbReference type="SAM" id="MobiDB-lite"/>
    </source>
</evidence>
<organism evidence="2">
    <name type="scientific">Menopon gallinae</name>
    <name type="common">poultry shaft louse</name>
    <dbReference type="NCBI Taxonomy" id="328185"/>
    <lineage>
        <taxon>Eukaryota</taxon>
        <taxon>Metazoa</taxon>
        <taxon>Ecdysozoa</taxon>
        <taxon>Arthropoda</taxon>
        <taxon>Hexapoda</taxon>
        <taxon>Insecta</taxon>
        <taxon>Pterygota</taxon>
        <taxon>Neoptera</taxon>
        <taxon>Paraneoptera</taxon>
        <taxon>Psocodea</taxon>
        <taxon>Troctomorpha</taxon>
        <taxon>Phthiraptera</taxon>
        <taxon>Amblycera</taxon>
        <taxon>Menoponidae</taxon>
        <taxon>Menopon</taxon>
    </lineage>
</organism>
<feature type="region of interest" description="Disordered" evidence="1">
    <location>
        <begin position="121"/>
        <end position="223"/>
    </location>
</feature>
<dbReference type="EMBL" id="JARGDH010000005">
    <property type="protein sequence ID" value="KAL0267148.1"/>
    <property type="molecule type" value="Genomic_DNA"/>
</dbReference>
<feature type="region of interest" description="Disordered" evidence="1">
    <location>
        <begin position="51"/>
        <end position="91"/>
    </location>
</feature>
<feature type="compositionally biased region" description="Polar residues" evidence="1">
    <location>
        <begin position="140"/>
        <end position="152"/>
    </location>
</feature>
<comment type="caution">
    <text evidence="2">The sequence shown here is derived from an EMBL/GenBank/DDBJ whole genome shotgun (WGS) entry which is preliminary data.</text>
</comment>
<sequence length="440" mass="50653">MGTCRGSLYECPYIQKFQDTVVANCNFDFPVKKNNSCDRIWNRVHRASSAKPDINEKVERDRPKMPKSKSNELERSRDEKDDRSVSSSCLAPIRSTRAQDLRSQCNRDLLKPKSVCEKTRVTSPYVTTTSQKKKRSSTTPGSDNRGLSNRSMPTPKLTSEKKTQSRSEKSRTDQSGRKQKREKMKEAPADLQRQKTQELITPKIITRERKDEDDIGDCGDRPELTKSQTFFICKGPKWGEGDDPGKPKNSSSVSGTETCDSDSEELHSPEPNPLTHNDSFCLIAKSSQNWSHKKRCEDENIYNQGLLLREKTKKDDKGILKSSNRDLKSVDSVEKIQSEKIVRFSDELIRKRKVLRKYVRRKNKLQNTITAAWYRKNKMFQKYLQVLKAKSVLHAKQEATSENAKCLQVPVYVRERYEAEMLGIVPRTKFPKGKQKNSNY</sequence>
<protein>
    <submittedName>
        <fullName evidence="2">Uncharacterized protein</fullName>
    </submittedName>
</protein>
<dbReference type="EMBL" id="JARGDH010000005">
    <property type="protein sequence ID" value="KAL0267149.1"/>
    <property type="molecule type" value="Genomic_DNA"/>
</dbReference>
<feature type="compositionally biased region" description="Basic and acidic residues" evidence="1">
    <location>
        <begin position="183"/>
        <end position="196"/>
    </location>
</feature>
<proteinExistence type="predicted"/>
<feature type="compositionally biased region" description="Basic and acidic residues" evidence="1">
    <location>
        <begin position="158"/>
        <end position="176"/>
    </location>
</feature>
<reference evidence="2" key="1">
    <citation type="journal article" date="2024" name="Gigascience">
        <title>Chromosome-level genome of the poultry shaft louse Menopon gallinae provides insight into the host-switching and adaptive evolution of parasitic lice.</title>
        <authorList>
            <person name="Xu Y."/>
            <person name="Ma L."/>
            <person name="Liu S."/>
            <person name="Liang Y."/>
            <person name="Liu Q."/>
            <person name="He Z."/>
            <person name="Tian L."/>
            <person name="Duan Y."/>
            <person name="Cai W."/>
            <person name="Li H."/>
            <person name="Song F."/>
        </authorList>
    </citation>
    <scope>NUCLEOTIDE SEQUENCE</scope>
    <source>
        <strain evidence="2">Cailab_2023a</strain>
    </source>
</reference>
<accession>A0AAW2HB62</accession>
<feature type="compositionally biased region" description="Basic and acidic residues" evidence="1">
    <location>
        <begin position="53"/>
        <end position="84"/>
    </location>
</feature>